<comment type="similarity">
    <text evidence="2">Belongs to the cytochrome P450 family.</text>
</comment>
<proteinExistence type="inferred from homology"/>
<dbReference type="CDD" id="cd11058">
    <property type="entry name" value="CYP60B-like"/>
    <property type="match status" value="1"/>
</dbReference>
<keyword evidence="6" id="KW-1133">Transmembrane helix</keyword>
<name>A0A8H4ILT8_9PEZI</name>
<dbReference type="GO" id="GO:0020037">
    <property type="term" value="F:heme binding"/>
    <property type="evidence" value="ECO:0007669"/>
    <property type="project" value="InterPro"/>
</dbReference>
<dbReference type="AlphaFoldDB" id="A0A8H4ILT8"/>
<dbReference type="PANTHER" id="PTHR24305">
    <property type="entry name" value="CYTOCHROME P450"/>
    <property type="match status" value="1"/>
</dbReference>
<organism evidence="7 8">
    <name type="scientific">Botryosphaeria dothidea</name>
    <dbReference type="NCBI Taxonomy" id="55169"/>
    <lineage>
        <taxon>Eukaryota</taxon>
        <taxon>Fungi</taxon>
        <taxon>Dikarya</taxon>
        <taxon>Ascomycota</taxon>
        <taxon>Pezizomycotina</taxon>
        <taxon>Dothideomycetes</taxon>
        <taxon>Dothideomycetes incertae sedis</taxon>
        <taxon>Botryosphaeriales</taxon>
        <taxon>Botryosphaeriaceae</taxon>
        <taxon>Botryosphaeria</taxon>
    </lineage>
</organism>
<reference evidence="7" key="1">
    <citation type="submission" date="2020-04" db="EMBL/GenBank/DDBJ databases">
        <title>Genome Assembly and Annotation of Botryosphaeria dothidea sdau 11-99, a Latent Pathogen of Apple Fruit Ring Rot in China.</title>
        <authorList>
            <person name="Yu C."/>
            <person name="Diao Y."/>
            <person name="Lu Q."/>
            <person name="Zhao J."/>
            <person name="Cui S."/>
            <person name="Peng C."/>
            <person name="He B."/>
            <person name="Liu H."/>
        </authorList>
    </citation>
    <scope>NUCLEOTIDE SEQUENCE [LARGE SCALE GENOMIC DNA]</scope>
    <source>
        <strain evidence="7">Sdau11-99</strain>
    </source>
</reference>
<evidence type="ECO:0000256" key="6">
    <source>
        <dbReference type="SAM" id="Phobius"/>
    </source>
</evidence>
<dbReference type="OrthoDB" id="1470350at2759"/>
<accession>A0A8H4ILT8</accession>
<keyword evidence="6" id="KW-0812">Transmembrane</keyword>
<dbReference type="Pfam" id="PF00067">
    <property type="entry name" value="p450"/>
    <property type="match status" value="1"/>
</dbReference>
<evidence type="ECO:0000256" key="2">
    <source>
        <dbReference type="ARBA" id="ARBA00010617"/>
    </source>
</evidence>
<dbReference type="GO" id="GO:0004497">
    <property type="term" value="F:monooxygenase activity"/>
    <property type="evidence" value="ECO:0007669"/>
    <property type="project" value="InterPro"/>
</dbReference>
<keyword evidence="8" id="KW-1185">Reference proteome</keyword>
<keyword evidence="5" id="KW-0408">Iron</keyword>
<dbReference type="GO" id="GO:0005506">
    <property type="term" value="F:iron ion binding"/>
    <property type="evidence" value="ECO:0007669"/>
    <property type="project" value="InterPro"/>
</dbReference>
<protein>
    <submittedName>
        <fullName evidence="7">Cytochrome p450 protein</fullName>
    </submittedName>
</protein>
<dbReference type="EMBL" id="WWBZ02000051">
    <property type="protein sequence ID" value="KAF4303815.1"/>
    <property type="molecule type" value="Genomic_DNA"/>
</dbReference>
<keyword evidence="3" id="KW-0349">Heme</keyword>
<evidence type="ECO:0000256" key="3">
    <source>
        <dbReference type="ARBA" id="ARBA00022617"/>
    </source>
</evidence>
<keyword evidence="4" id="KW-0479">Metal-binding</keyword>
<comment type="caution">
    <text evidence="7">The sequence shown here is derived from an EMBL/GenBank/DDBJ whole genome shotgun (WGS) entry which is preliminary data.</text>
</comment>
<dbReference type="InterPro" id="IPR036396">
    <property type="entry name" value="Cyt_P450_sf"/>
</dbReference>
<gene>
    <name evidence="7" type="ORF">GTA08_BOTSDO07783</name>
</gene>
<evidence type="ECO:0000313" key="8">
    <source>
        <dbReference type="Proteomes" id="UP000572817"/>
    </source>
</evidence>
<sequence length="421" mass="48215">MENPISTENALPDVGGLKIVPIIFSLLIAGALLKSVYNIYFHTCRKFPGPRLAAITDLVYYYYVWQGTVVSWVDKVHRQYGDAVRLGPDRISYTKPEAWKSICGHRTRGQPSNTKDDRFYPKEVNGINTIINAEDDSEHGRIRKNFTHAFSDKALKQQEHIITKYVSKLVDLISKAASEGAAVDVTKFYNYTTFDVMADLTFGELLGLLDRSAYTPWVEATFNSLKVSAMFRIPLEFPIIAPTVEFFIPQYLKEMRQKHWKHSVDRVNKRVQNGNNEPDIWSFVVSSDDNVNGLTLGEMHGNAANFMIAGTETTATTLSGLTYFLLKNPEKMKKLVEEIRSLPLEELNLETLPKLKYMSACVEETLRILAYHEMRIILANVLWRFDFELCPESEGWTDQKVWIVWEKPALMVKLKPRTETN</sequence>
<evidence type="ECO:0000256" key="4">
    <source>
        <dbReference type="ARBA" id="ARBA00022723"/>
    </source>
</evidence>
<evidence type="ECO:0000313" key="7">
    <source>
        <dbReference type="EMBL" id="KAF4303815.1"/>
    </source>
</evidence>
<dbReference type="GO" id="GO:0016705">
    <property type="term" value="F:oxidoreductase activity, acting on paired donors, with incorporation or reduction of molecular oxygen"/>
    <property type="evidence" value="ECO:0007669"/>
    <property type="project" value="InterPro"/>
</dbReference>
<dbReference type="Gene3D" id="1.10.630.10">
    <property type="entry name" value="Cytochrome P450"/>
    <property type="match status" value="2"/>
</dbReference>
<evidence type="ECO:0000256" key="5">
    <source>
        <dbReference type="ARBA" id="ARBA00023004"/>
    </source>
</evidence>
<dbReference type="InterPro" id="IPR050121">
    <property type="entry name" value="Cytochrome_P450_monoxygenase"/>
</dbReference>
<dbReference type="PANTHER" id="PTHR24305:SF210">
    <property type="entry name" value="CYTOCHROME P450 MONOOXYGENASE ASQL-RELATED"/>
    <property type="match status" value="1"/>
</dbReference>
<feature type="transmembrane region" description="Helical" evidence="6">
    <location>
        <begin position="20"/>
        <end position="41"/>
    </location>
</feature>
<comment type="cofactor">
    <cofactor evidence="1">
        <name>heme</name>
        <dbReference type="ChEBI" id="CHEBI:30413"/>
    </cofactor>
</comment>
<dbReference type="SUPFAM" id="SSF48264">
    <property type="entry name" value="Cytochrome P450"/>
    <property type="match status" value="1"/>
</dbReference>
<dbReference type="InterPro" id="IPR001128">
    <property type="entry name" value="Cyt_P450"/>
</dbReference>
<keyword evidence="6" id="KW-0472">Membrane</keyword>
<evidence type="ECO:0000256" key="1">
    <source>
        <dbReference type="ARBA" id="ARBA00001971"/>
    </source>
</evidence>
<dbReference type="Proteomes" id="UP000572817">
    <property type="component" value="Unassembled WGS sequence"/>
</dbReference>